<keyword evidence="2" id="KW-1185">Reference proteome</keyword>
<comment type="caution">
    <text evidence="1">The sequence shown here is derived from an EMBL/GenBank/DDBJ whole genome shotgun (WGS) entry which is preliminary data.</text>
</comment>
<dbReference type="EMBL" id="JADEXN010000282">
    <property type="protein sequence ID" value="MBE9042020.1"/>
    <property type="molecule type" value="Genomic_DNA"/>
</dbReference>
<accession>A0A928W2F9</accession>
<organism evidence="1 2">
    <name type="scientific">Zarconia navalis LEGE 11467</name>
    <dbReference type="NCBI Taxonomy" id="1828826"/>
    <lineage>
        <taxon>Bacteria</taxon>
        <taxon>Bacillati</taxon>
        <taxon>Cyanobacteriota</taxon>
        <taxon>Cyanophyceae</taxon>
        <taxon>Oscillatoriophycideae</taxon>
        <taxon>Oscillatoriales</taxon>
        <taxon>Oscillatoriales incertae sedis</taxon>
        <taxon>Zarconia</taxon>
        <taxon>Zarconia navalis</taxon>
    </lineage>
</organism>
<evidence type="ECO:0000313" key="1">
    <source>
        <dbReference type="EMBL" id="MBE9042020.1"/>
    </source>
</evidence>
<sequence length="56" mass="6676">MIEERTRLQKVMRQEIDGVLGLAGLNKIEMPSFYSEELREYRQSQRNQNLVPFLGY</sequence>
<dbReference type="Proteomes" id="UP000621799">
    <property type="component" value="Unassembled WGS sequence"/>
</dbReference>
<name>A0A928W2F9_9CYAN</name>
<evidence type="ECO:0000313" key="2">
    <source>
        <dbReference type="Proteomes" id="UP000621799"/>
    </source>
</evidence>
<proteinExistence type="predicted"/>
<gene>
    <name evidence="1" type="ORF">IQ235_14655</name>
</gene>
<dbReference type="RefSeq" id="WP_264322201.1">
    <property type="nucleotide sequence ID" value="NZ_JADEXN010000282.1"/>
</dbReference>
<dbReference type="AlphaFoldDB" id="A0A928W2F9"/>
<protein>
    <submittedName>
        <fullName evidence="1">Uncharacterized protein</fullName>
    </submittedName>
</protein>
<reference evidence="1" key="1">
    <citation type="submission" date="2020-10" db="EMBL/GenBank/DDBJ databases">
        <authorList>
            <person name="Castelo-Branco R."/>
            <person name="Eusebio N."/>
            <person name="Adriana R."/>
            <person name="Vieira A."/>
            <person name="Brugerolle De Fraissinette N."/>
            <person name="Rezende De Castro R."/>
            <person name="Schneider M.P."/>
            <person name="Vasconcelos V."/>
            <person name="Leao P.N."/>
        </authorList>
    </citation>
    <scope>NUCLEOTIDE SEQUENCE</scope>
    <source>
        <strain evidence="1">LEGE 11467</strain>
    </source>
</reference>